<evidence type="ECO:0000313" key="1">
    <source>
        <dbReference type="EMBL" id="CAG8487861.1"/>
    </source>
</evidence>
<sequence length="141" mass="17132">MPRASEINVEYFFTDPREKIGKKPLNSFILYRVVFTRELSRLNHKLNMENASKMAAIQWRNENAEVREEYERVAEMIEKRLKELQNELPKDFRGEFIYYSPSDLAYYHKETHQDVMDEELLGMLHLYYSKTPLEEYFENHQ</sequence>
<dbReference type="Proteomes" id="UP000789525">
    <property type="component" value="Unassembled WGS sequence"/>
</dbReference>
<accession>A0ACA9KQN3</accession>
<organism evidence="1 2">
    <name type="scientific">Acaulospora colombiana</name>
    <dbReference type="NCBI Taxonomy" id="27376"/>
    <lineage>
        <taxon>Eukaryota</taxon>
        <taxon>Fungi</taxon>
        <taxon>Fungi incertae sedis</taxon>
        <taxon>Mucoromycota</taxon>
        <taxon>Glomeromycotina</taxon>
        <taxon>Glomeromycetes</taxon>
        <taxon>Diversisporales</taxon>
        <taxon>Acaulosporaceae</taxon>
        <taxon>Acaulospora</taxon>
    </lineage>
</organism>
<gene>
    <name evidence="1" type="ORF">ACOLOM_LOCUS2257</name>
</gene>
<proteinExistence type="predicted"/>
<reference evidence="1" key="1">
    <citation type="submission" date="2021-06" db="EMBL/GenBank/DDBJ databases">
        <authorList>
            <person name="Kallberg Y."/>
            <person name="Tangrot J."/>
            <person name="Rosling A."/>
        </authorList>
    </citation>
    <scope>NUCLEOTIDE SEQUENCE</scope>
    <source>
        <strain evidence="1">CL356</strain>
    </source>
</reference>
<dbReference type="EMBL" id="CAJVPT010002819">
    <property type="protein sequence ID" value="CAG8487861.1"/>
    <property type="molecule type" value="Genomic_DNA"/>
</dbReference>
<name>A0ACA9KQN3_9GLOM</name>
<evidence type="ECO:0000313" key="2">
    <source>
        <dbReference type="Proteomes" id="UP000789525"/>
    </source>
</evidence>
<keyword evidence="2" id="KW-1185">Reference proteome</keyword>
<comment type="caution">
    <text evidence="1">The sequence shown here is derived from an EMBL/GenBank/DDBJ whole genome shotgun (WGS) entry which is preliminary data.</text>
</comment>
<protein>
    <submittedName>
        <fullName evidence="1">14727_t:CDS:1</fullName>
    </submittedName>
</protein>